<keyword evidence="3" id="KW-0539">Nucleus</keyword>
<feature type="domain" description="Pirin N-terminal" evidence="5">
    <location>
        <begin position="34"/>
        <end position="127"/>
    </location>
</feature>
<dbReference type="InterPro" id="IPR049625">
    <property type="entry name" value="Glyco_transf_61_cat"/>
</dbReference>
<dbReference type="InterPro" id="IPR014710">
    <property type="entry name" value="RmlC-like_jellyroll"/>
</dbReference>
<dbReference type="PANTHER" id="PTHR13903:SF23">
    <property type="entry name" value="OS09G0484800 PROTEIN"/>
    <property type="match status" value="1"/>
</dbReference>
<dbReference type="AlphaFoldDB" id="A0A6A3BD45"/>
<evidence type="ECO:0000313" key="9">
    <source>
        <dbReference type="Proteomes" id="UP000436088"/>
    </source>
</evidence>
<accession>A0A6A3BD45</accession>
<feature type="domain" description="Pirin C-terminal" evidence="7">
    <location>
        <begin position="180"/>
        <end position="284"/>
    </location>
</feature>
<keyword evidence="9" id="KW-1185">Reference proteome</keyword>
<evidence type="ECO:0000313" key="8">
    <source>
        <dbReference type="EMBL" id="KAE8713705.1"/>
    </source>
</evidence>
<dbReference type="Pfam" id="PF04577">
    <property type="entry name" value="Glyco_transf_61"/>
    <property type="match status" value="1"/>
</dbReference>
<dbReference type="Proteomes" id="UP000436088">
    <property type="component" value="Unassembled WGS sequence"/>
</dbReference>
<evidence type="ECO:0000259" key="5">
    <source>
        <dbReference type="Pfam" id="PF02678"/>
    </source>
</evidence>
<comment type="similarity">
    <text evidence="2 4">Belongs to the pirin family.</text>
</comment>
<dbReference type="InterPro" id="IPR012093">
    <property type="entry name" value="Pirin"/>
</dbReference>
<gene>
    <name evidence="8" type="ORF">F3Y22_tig00110206pilonHSYRG00357</name>
</gene>
<evidence type="ECO:0000256" key="4">
    <source>
        <dbReference type="RuleBase" id="RU003457"/>
    </source>
</evidence>
<evidence type="ECO:0000259" key="6">
    <source>
        <dbReference type="Pfam" id="PF04577"/>
    </source>
</evidence>
<dbReference type="Pfam" id="PF05726">
    <property type="entry name" value="Pirin_C"/>
    <property type="match status" value="1"/>
</dbReference>
<sequence length="644" mass="72305">MPEKDNCGVGINEPRLVVRKFLARPQHEGVGAVVRRSIGRFEIRYFDPFLVLDEFSVTAPAGFPDHPHRGFETVTYMLQGSVTHEDFEGHKGTIGAGDVQWMTAGRGIVHSEMPAPQGTQKGLQLWVNLSSKYKMIEPRYQEMSSKDIVETAKDGIKVRVIAGEAMGIKSPIYTRTPTMYLDFTLDPGSHLRQSIPKSWNAFVYVLEGEGIFGRSKSSPVNAHHLLLLGVGDGLEAWNKSSKLLRFVLIGGEPLGEPLVQFGPFVMNTQEEIDQTIDDFENYTNGFEKARHWRSELADILPAKVALRTGSSWFRCHYSETLRASICEGGKIRMDPGKIEMSRGGEKLEDVIGRNEEEEELPQLHDGAFVVEGNGGSRLKRRKLVGEGFLDEFIPVEDDSSHPIREFIGSIVIVGADDFDCQEFKLYFWVDEPTLLVTRFEYANLFHTVTDWYSAYTQLDETWKALFSSFRFAKSFTGPVCFRHVIFSPLGYETPLVRGLSEKIKCHGVSAHDLQHSPDIHKTDRLSEFGEMITAAFGLPVNRHRAGKVEPRLSNEQEVFSSLSSWASNHVECKVNLINGLFAHMPMKEQVRAVQDASVIISAHGAGLTHLRKGLESHGIHLYGPYVNPQIVINRLDRIMRSLGC</sequence>
<evidence type="ECO:0000256" key="1">
    <source>
        <dbReference type="ARBA" id="ARBA00004123"/>
    </source>
</evidence>
<dbReference type="SUPFAM" id="SSF51182">
    <property type="entry name" value="RmlC-like cupins"/>
    <property type="match status" value="1"/>
</dbReference>
<evidence type="ECO:0000259" key="7">
    <source>
        <dbReference type="Pfam" id="PF05726"/>
    </source>
</evidence>
<evidence type="ECO:0000256" key="2">
    <source>
        <dbReference type="ARBA" id="ARBA00008416"/>
    </source>
</evidence>
<dbReference type="InterPro" id="IPR003829">
    <property type="entry name" value="Pirin_N_dom"/>
</dbReference>
<dbReference type="GO" id="GO:0016757">
    <property type="term" value="F:glycosyltransferase activity"/>
    <property type="evidence" value="ECO:0007669"/>
    <property type="project" value="InterPro"/>
</dbReference>
<dbReference type="EMBL" id="VEPZ02000876">
    <property type="protein sequence ID" value="KAE8713705.1"/>
    <property type="molecule type" value="Genomic_DNA"/>
</dbReference>
<dbReference type="InterPro" id="IPR008778">
    <property type="entry name" value="Pirin_C_dom"/>
</dbReference>
<protein>
    <submittedName>
        <fullName evidence="8">Pirin-like protein</fullName>
    </submittedName>
</protein>
<name>A0A6A3BD45_HIBSY</name>
<proteinExistence type="inferred from homology"/>
<dbReference type="Pfam" id="PF02678">
    <property type="entry name" value="Pirin"/>
    <property type="match status" value="1"/>
</dbReference>
<dbReference type="PANTHER" id="PTHR13903">
    <property type="entry name" value="PIRIN-RELATED"/>
    <property type="match status" value="1"/>
</dbReference>
<dbReference type="CDD" id="cd02247">
    <property type="entry name" value="cupin_pirin_C"/>
    <property type="match status" value="1"/>
</dbReference>
<dbReference type="Gene3D" id="2.60.120.10">
    <property type="entry name" value="Jelly Rolls"/>
    <property type="match status" value="2"/>
</dbReference>
<dbReference type="CDD" id="cd02909">
    <property type="entry name" value="cupin_pirin_N"/>
    <property type="match status" value="1"/>
</dbReference>
<feature type="domain" description="Glycosyltransferase 61 catalytic" evidence="6">
    <location>
        <begin position="540"/>
        <end position="610"/>
    </location>
</feature>
<comment type="caution">
    <text evidence="8">The sequence shown here is derived from an EMBL/GenBank/DDBJ whole genome shotgun (WGS) entry which is preliminary data.</text>
</comment>
<dbReference type="GO" id="GO:0005634">
    <property type="term" value="C:nucleus"/>
    <property type="evidence" value="ECO:0007669"/>
    <property type="project" value="UniProtKB-SubCell"/>
</dbReference>
<dbReference type="FunFam" id="2.60.120.10:FF:000055">
    <property type="entry name" value="pirin"/>
    <property type="match status" value="1"/>
</dbReference>
<dbReference type="InterPro" id="IPR011051">
    <property type="entry name" value="RmlC_Cupin_sf"/>
</dbReference>
<comment type="subcellular location">
    <subcellularLocation>
        <location evidence="1">Nucleus</location>
    </subcellularLocation>
</comment>
<evidence type="ECO:0000256" key="3">
    <source>
        <dbReference type="ARBA" id="ARBA00023242"/>
    </source>
</evidence>
<reference evidence="8" key="1">
    <citation type="submission" date="2019-09" db="EMBL/GenBank/DDBJ databases">
        <title>Draft genome information of white flower Hibiscus syriacus.</title>
        <authorList>
            <person name="Kim Y.-M."/>
        </authorList>
    </citation>
    <scope>NUCLEOTIDE SEQUENCE [LARGE SCALE GENOMIC DNA]</scope>
    <source>
        <strain evidence="8">YM2019G1</strain>
    </source>
</reference>
<organism evidence="8 9">
    <name type="scientific">Hibiscus syriacus</name>
    <name type="common">Rose of Sharon</name>
    <dbReference type="NCBI Taxonomy" id="106335"/>
    <lineage>
        <taxon>Eukaryota</taxon>
        <taxon>Viridiplantae</taxon>
        <taxon>Streptophyta</taxon>
        <taxon>Embryophyta</taxon>
        <taxon>Tracheophyta</taxon>
        <taxon>Spermatophyta</taxon>
        <taxon>Magnoliopsida</taxon>
        <taxon>eudicotyledons</taxon>
        <taxon>Gunneridae</taxon>
        <taxon>Pentapetalae</taxon>
        <taxon>rosids</taxon>
        <taxon>malvids</taxon>
        <taxon>Malvales</taxon>
        <taxon>Malvaceae</taxon>
        <taxon>Malvoideae</taxon>
        <taxon>Hibiscus</taxon>
    </lineage>
</organism>